<evidence type="ECO:0000313" key="2">
    <source>
        <dbReference type="EMBL" id="MBA1376200.1"/>
    </source>
</evidence>
<accession>A0A7V8RHX6</accession>
<dbReference type="InterPro" id="IPR043519">
    <property type="entry name" value="NT_sf"/>
</dbReference>
<sequence>MRTDIDHLPNQKQQELQAAVRILFEEFAAAIGNTTAPWKKQGRILKVILYGSYARGDWVDDPVGGYKSDYDLLIVVNDERLTDVVDYWATADDRLMREMTITQTLSAPVSFIVHSLKDVNKQLEQGRPFFTDIAAQGIALYEAEGFPFATPTKLAPDAARAEASSSFERWFTLASQSIRTYELQHAEGANQTWRNDAAFTLHQATERLYHCVMLVFTLYSPKSHKLGFLRGHAEEIAPALIEAWPRDDRFSRRCFELLRQAYVNARYSPHYKVSDKELTWLGERVAKLQELVEMVCRRRLENDS</sequence>
<dbReference type="InterPro" id="IPR007842">
    <property type="entry name" value="HEPN_dom"/>
</dbReference>
<name>A0A7V8RHX6_9SPHN</name>
<dbReference type="RefSeq" id="WP_181268564.1">
    <property type="nucleotide sequence ID" value="NZ_BAAAGB010000001.1"/>
</dbReference>
<dbReference type="SUPFAM" id="SSF81301">
    <property type="entry name" value="Nucleotidyltransferase"/>
    <property type="match status" value="1"/>
</dbReference>
<dbReference type="InterPro" id="IPR041633">
    <property type="entry name" value="Polbeta"/>
</dbReference>
<dbReference type="InterPro" id="IPR052548">
    <property type="entry name" value="Type_VII_TA_antitoxin"/>
</dbReference>
<dbReference type="CDD" id="cd05403">
    <property type="entry name" value="NT_KNTase_like"/>
    <property type="match status" value="1"/>
</dbReference>
<proteinExistence type="predicted"/>
<dbReference type="SMART" id="SM00748">
    <property type="entry name" value="HEPN"/>
    <property type="match status" value="1"/>
</dbReference>
<dbReference type="Gene3D" id="1.20.120.330">
    <property type="entry name" value="Nucleotidyltransferases domain 2"/>
    <property type="match status" value="1"/>
</dbReference>
<evidence type="ECO:0000313" key="3">
    <source>
        <dbReference type="Proteomes" id="UP000589292"/>
    </source>
</evidence>
<dbReference type="Pfam" id="PF18765">
    <property type="entry name" value="Polbeta"/>
    <property type="match status" value="1"/>
</dbReference>
<dbReference type="EMBL" id="VDES01000006">
    <property type="protein sequence ID" value="MBA1376200.1"/>
    <property type="molecule type" value="Genomic_DNA"/>
</dbReference>
<keyword evidence="3" id="KW-1185">Reference proteome</keyword>
<dbReference type="AlphaFoldDB" id="A0A7V8RHX6"/>
<feature type="domain" description="HEPN" evidence="1">
    <location>
        <begin position="174"/>
        <end position="295"/>
    </location>
</feature>
<dbReference type="PANTHER" id="PTHR33933:SF1">
    <property type="entry name" value="PROTEIN ADENYLYLTRANSFERASE MNTA-RELATED"/>
    <property type="match status" value="1"/>
</dbReference>
<gene>
    <name evidence="2" type="ORF">FG486_17800</name>
</gene>
<dbReference type="Proteomes" id="UP000589292">
    <property type="component" value="Unassembled WGS sequence"/>
</dbReference>
<dbReference type="Gene3D" id="3.30.460.10">
    <property type="entry name" value="Beta Polymerase, domain 2"/>
    <property type="match status" value="1"/>
</dbReference>
<dbReference type="SUPFAM" id="SSF81593">
    <property type="entry name" value="Nucleotidyltransferase substrate binding subunit/domain"/>
    <property type="match status" value="1"/>
</dbReference>
<evidence type="ECO:0000259" key="1">
    <source>
        <dbReference type="SMART" id="SM00748"/>
    </source>
</evidence>
<organism evidence="2 3">
    <name type="scientific">Sphingomonas ursincola</name>
    <dbReference type="NCBI Taxonomy" id="56361"/>
    <lineage>
        <taxon>Bacteria</taxon>
        <taxon>Pseudomonadati</taxon>
        <taxon>Pseudomonadota</taxon>
        <taxon>Alphaproteobacteria</taxon>
        <taxon>Sphingomonadales</taxon>
        <taxon>Sphingomonadaceae</taxon>
        <taxon>Sphingomonas</taxon>
    </lineage>
</organism>
<comment type="caution">
    <text evidence="2">The sequence shown here is derived from an EMBL/GenBank/DDBJ whole genome shotgun (WGS) entry which is preliminary data.</text>
</comment>
<dbReference type="Pfam" id="PF05168">
    <property type="entry name" value="HEPN"/>
    <property type="match status" value="1"/>
</dbReference>
<reference evidence="2 3" key="1">
    <citation type="journal article" date="1994" name="Int. J. Syst. Bacteriol.">
        <title>Phylogenetic positions of novel aerobic, bacteriochlorophyll a-containing bacteria and description of Roseococcus thiosulfatophilus gen. nov., sp. nov., Erythromicrobium ramosum gen. nov., sp. nov., and Erythrobacter litoralis sp. nov.</title>
        <authorList>
            <person name="Yurkov V."/>
            <person name="Stackebrandt E."/>
            <person name="Holmes A."/>
            <person name="Fuerst J.A."/>
            <person name="Hugenholtz P."/>
            <person name="Golecki J."/>
            <person name="Gad'on N."/>
            <person name="Gorlenko V.M."/>
            <person name="Kompantseva E.I."/>
            <person name="Drews G."/>
        </authorList>
    </citation>
    <scope>NUCLEOTIDE SEQUENCE [LARGE SCALE GENOMIC DNA]</scope>
    <source>
        <strain evidence="2 3">KR-99</strain>
    </source>
</reference>
<dbReference type="PANTHER" id="PTHR33933">
    <property type="entry name" value="NUCLEOTIDYLTRANSFERASE"/>
    <property type="match status" value="1"/>
</dbReference>
<protein>
    <submittedName>
        <fullName evidence="2">HEPN domain-containing protein</fullName>
    </submittedName>
</protein>